<dbReference type="EMBL" id="JAVRHQ010000018">
    <property type="protein sequence ID" value="MDT0643873.1"/>
    <property type="molecule type" value="Genomic_DNA"/>
</dbReference>
<keyword evidence="9" id="KW-0067">ATP-binding</keyword>
<keyword evidence="7 13" id="KW-0548">Nucleotidyltransferase</keyword>
<sequence>MKDEFKTEIQETIKVLKRGGTILYPTDTVWGIGCDATNPDAIDKVFQLKKRSESKSLICLVSDFKMLNEYIENVPEVAYDILKYASKPTTIIYDDPIRVAENLIAEDNSLAIRVTKDKFCKELTRRFRRPLVSTSANISGQKTPESFSQISPEILKGVDYVVNLQQSKKSAKPSAIIKLSNDGKVKVVRK</sequence>
<evidence type="ECO:0000256" key="7">
    <source>
        <dbReference type="ARBA" id="ARBA00022695"/>
    </source>
</evidence>
<comment type="caution">
    <text evidence="13">The sequence shown here is derived from an EMBL/GenBank/DDBJ whole genome shotgun (WGS) entry which is preliminary data.</text>
</comment>
<evidence type="ECO:0000256" key="11">
    <source>
        <dbReference type="ARBA" id="ARBA00048366"/>
    </source>
</evidence>
<evidence type="ECO:0000256" key="9">
    <source>
        <dbReference type="ARBA" id="ARBA00022840"/>
    </source>
</evidence>
<organism evidence="13 14">
    <name type="scientific">Autumnicola tepida</name>
    <dbReference type="NCBI Taxonomy" id="3075595"/>
    <lineage>
        <taxon>Bacteria</taxon>
        <taxon>Pseudomonadati</taxon>
        <taxon>Bacteroidota</taxon>
        <taxon>Flavobacteriia</taxon>
        <taxon>Flavobacteriales</taxon>
        <taxon>Flavobacteriaceae</taxon>
        <taxon>Autumnicola</taxon>
    </lineage>
</organism>
<keyword evidence="4" id="KW-0963">Cytoplasm</keyword>
<comment type="similarity">
    <text evidence="2">Belongs to the SUA5 family.</text>
</comment>
<dbReference type="InterPro" id="IPR006070">
    <property type="entry name" value="Sua5-like_dom"/>
</dbReference>
<dbReference type="NCBIfam" id="TIGR00057">
    <property type="entry name" value="L-threonylcarbamoyladenylate synthase"/>
    <property type="match status" value="1"/>
</dbReference>
<evidence type="ECO:0000256" key="10">
    <source>
        <dbReference type="ARBA" id="ARBA00029774"/>
    </source>
</evidence>
<dbReference type="EC" id="2.7.7.87" evidence="3"/>
<dbReference type="PROSITE" id="PS51163">
    <property type="entry name" value="YRDC"/>
    <property type="match status" value="1"/>
</dbReference>
<keyword evidence="8" id="KW-0547">Nucleotide-binding</keyword>
<dbReference type="GO" id="GO:0061710">
    <property type="term" value="F:L-threonylcarbamoyladenylate synthase"/>
    <property type="evidence" value="ECO:0007669"/>
    <property type="project" value="UniProtKB-EC"/>
</dbReference>
<name>A0ABU3CC68_9FLAO</name>
<keyword evidence="14" id="KW-1185">Reference proteome</keyword>
<feature type="domain" description="YrdC-like" evidence="12">
    <location>
        <begin position="6"/>
        <end position="190"/>
    </location>
</feature>
<dbReference type="PANTHER" id="PTHR17490:SF16">
    <property type="entry name" value="THREONYLCARBAMOYL-AMP SYNTHASE"/>
    <property type="match status" value="1"/>
</dbReference>
<evidence type="ECO:0000313" key="13">
    <source>
        <dbReference type="EMBL" id="MDT0643873.1"/>
    </source>
</evidence>
<evidence type="ECO:0000313" key="14">
    <source>
        <dbReference type="Proteomes" id="UP001262889"/>
    </source>
</evidence>
<accession>A0ABU3CC68</accession>
<dbReference type="InterPro" id="IPR017945">
    <property type="entry name" value="DHBP_synth_RibB-like_a/b_dom"/>
</dbReference>
<dbReference type="InterPro" id="IPR050156">
    <property type="entry name" value="TC-AMP_synthase_SUA5"/>
</dbReference>
<evidence type="ECO:0000259" key="12">
    <source>
        <dbReference type="PROSITE" id="PS51163"/>
    </source>
</evidence>
<dbReference type="RefSeq" id="WP_311535492.1">
    <property type="nucleotide sequence ID" value="NZ_JAVRHQ010000018.1"/>
</dbReference>
<proteinExistence type="inferred from homology"/>
<dbReference type="Pfam" id="PF01300">
    <property type="entry name" value="Sua5_yciO_yrdC"/>
    <property type="match status" value="1"/>
</dbReference>
<reference evidence="13 14" key="1">
    <citation type="submission" date="2023-09" db="EMBL/GenBank/DDBJ databases">
        <authorList>
            <person name="Rey-Velasco X."/>
        </authorList>
    </citation>
    <scope>NUCLEOTIDE SEQUENCE [LARGE SCALE GENOMIC DNA]</scope>
    <source>
        <strain evidence="13 14">F363</strain>
    </source>
</reference>
<evidence type="ECO:0000256" key="6">
    <source>
        <dbReference type="ARBA" id="ARBA00022694"/>
    </source>
</evidence>
<evidence type="ECO:0000256" key="5">
    <source>
        <dbReference type="ARBA" id="ARBA00022679"/>
    </source>
</evidence>
<gene>
    <name evidence="13" type="ORF">RM553_13625</name>
</gene>
<comment type="catalytic activity">
    <reaction evidence="11">
        <text>L-threonine + hydrogencarbonate + ATP = L-threonylcarbamoyladenylate + diphosphate + H2O</text>
        <dbReference type="Rhea" id="RHEA:36407"/>
        <dbReference type="ChEBI" id="CHEBI:15377"/>
        <dbReference type="ChEBI" id="CHEBI:17544"/>
        <dbReference type="ChEBI" id="CHEBI:30616"/>
        <dbReference type="ChEBI" id="CHEBI:33019"/>
        <dbReference type="ChEBI" id="CHEBI:57926"/>
        <dbReference type="ChEBI" id="CHEBI:73682"/>
        <dbReference type="EC" id="2.7.7.87"/>
    </reaction>
</comment>
<comment type="subcellular location">
    <subcellularLocation>
        <location evidence="1">Cytoplasm</location>
    </subcellularLocation>
</comment>
<evidence type="ECO:0000256" key="2">
    <source>
        <dbReference type="ARBA" id="ARBA00007663"/>
    </source>
</evidence>
<evidence type="ECO:0000256" key="1">
    <source>
        <dbReference type="ARBA" id="ARBA00004496"/>
    </source>
</evidence>
<dbReference type="PANTHER" id="PTHR17490">
    <property type="entry name" value="SUA5"/>
    <property type="match status" value="1"/>
</dbReference>
<evidence type="ECO:0000256" key="4">
    <source>
        <dbReference type="ARBA" id="ARBA00022490"/>
    </source>
</evidence>
<dbReference type="Proteomes" id="UP001262889">
    <property type="component" value="Unassembled WGS sequence"/>
</dbReference>
<protein>
    <recommendedName>
        <fullName evidence="10">L-threonylcarbamoyladenylate synthase</fullName>
        <ecNumber evidence="3">2.7.7.87</ecNumber>
    </recommendedName>
    <alternativeName>
        <fullName evidence="10">L-threonylcarbamoyladenylate synthase</fullName>
    </alternativeName>
</protein>
<keyword evidence="6" id="KW-0819">tRNA processing</keyword>
<dbReference type="Gene3D" id="3.90.870.10">
    <property type="entry name" value="DHBP synthase"/>
    <property type="match status" value="1"/>
</dbReference>
<dbReference type="SUPFAM" id="SSF55821">
    <property type="entry name" value="YrdC/RibB"/>
    <property type="match status" value="1"/>
</dbReference>
<evidence type="ECO:0000256" key="8">
    <source>
        <dbReference type="ARBA" id="ARBA00022741"/>
    </source>
</evidence>
<evidence type="ECO:0000256" key="3">
    <source>
        <dbReference type="ARBA" id="ARBA00012584"/>
    </source>
</evidence>
<keyword evidence="5 13" id="KW-0808">Transferase</keyword>